<evidence type="ECO:0000256" key="1">
    <source>
        <dbReference type="ARBA" id="ARBA00022723"/>
    </source>
</evidence>
<dbReference type="InterPro" id="IPR017907">
    <property type="entry name" value="Znf_RING_CS"/>
</dbReference>
<dbReference type="CDD" id="cd20335">
    <property type="entry name" value="BRcat_RBR"/>
    <property type="match status" value="1"/>
</dbReference>
<evidence type="ECO:0000313" key="6">
    <source>
        <dbReference type="Proteomes" id="UP001437256"/>
    </source>
</evidence>
<sequence>MVSSPVLLNVVVTTTSLLNAHSSLEDMQAKRARFDDVERHALQSRAEDYPAMYIIYRHDKPVSGGLGAGMLEVSSPLVSSRRYDNHHIPSRSPSPGPGSSASSYHSNLTNNGAHIDPASFFSLYHRSSAPSISSSASDRTQTAECVACGEAVALQSSFEAPCAHHYCEACLEQFLTASTTTESSFPPWCCTPEKKIDVYTLITTDGHALPKLSTGVSISEDVSQRIHAKATEYAVPYKDRVFCANPRCSVFLGSKITLGKVTGSPTTSPTAECRLCSTAVCLECKQAAHLNGQKCRGNPAEGFDDAAMAVRALAKEKEWQICCGCYEMVEKSEGCIHWRCIIDHPLIFSASTRVKITFVSGKGPLVSTRTLELRRTSNSESRAIRIFHHKVSFPYAQRSSKSTEPSPAMGALSYLAKDLQASPPSTIDLDRVGFRTKRALIALSRIAQSLERSPSPTTVDGVAGSWNRIWPWMYSIARAVLDEAGEPATAEGEEFIQEYLRVTPTLFCYPIFQDGCSDHGLIADSLKSFVHSNPRLFPIAVQLWLFGSHNNRSSASALGNAVGALAVHATKGPELEHILLDTRWDAIRASVRLMVGTAIPCAMLQRGLSVFQYVVGILSDLLTGATILSKLTFNRAVPSLVLVISRLTSGKRIGSSCGHSDLGVCAIECIEFLRTTMAYDTFFAIEALDSGVLPAVLAIRKVLKPQPSGPPFTQLGEKVVKAFASFLDSFLPKLVYRPILVRVIRWIKKIRDSGKITSKETFAVCPEVYQSWKKLEYEATRRYGYSKTILQSEPDACSNCCYTKVIIFSFLSTAHAEDS</sequence>
<organism evidence="5 6">
    <name type="scientific">Marasmius tenuissimus</name>
    <dbReference type="NCBI Taxonomy" id="585030"/>
    <lineage>
        <taxon>Eukaryota</taxon>
        <taxon>Fungi</taxon>
        <taxon>Dikarya</taxon>
        <taxon>Basidiomycota</taxon>
        <taxon>Agaricomycotina</taxon>
        <taxon>Agaricomycetes</taxon>
        <taxon>Agaricomycetidae</taxon>
        <taxon>Agaricales</taxon>
        <taxon>Marasmiineae</taxon>
        <taxon>Marasmiaceae</taxon>
        <taxon>Marasmius</taxon>
    </lineage>
</organism>
<dbReference type="InterPro" id="IPR031127">
    <property type="entry name" value="E3_UB_ligase_RBR"/>
</dbReference>
<keyword evidence="3" id="KW-0862">Zinc</keyword>
<keyword evidence="2" id="KW-0863">Zinc-finger</keyword>
<dbReference type="PANTHER" id="PTHR11685">
    <property type="entry name" value="RBR FAMILY RING FINGER AND IBR DOMAIN-CONTAINING"/>
    <property type="match status" value="1"/>
</dbReference>
<name>A0ABR2Z7T3_9AGAR</name>
<comment type="caution">
    <text evidence="5">The sequence shown here is derived from an EMBL/GenBank/DDBJ whole genome shotgun (WGS) entry which is preliminary data.</text>
</comment>
<evidence type="ECO:0000256" key="2">
    <source>
        <dbReference type="ARBA" id="ARBA00022771"/>
    </source>
</evidence>
<reference evidence="5 6" key="1">
    <citation type="submission" date="2024-05" db="EMBL/GenBank/DDBJ databases">
        <title>A draft genome resource for the thread blight pathogen Marasmius tenuissimus strain MS-2.</title>
        <authorList>
            <person name="Yulfo-Soto G.E."/>
            <person name="Baruah I.K."/>
            <person name="Amoako-Attah I."/>
            <person name="Bukari Y."/>
            <person name="Meinhardt L.W."/>
            <person name="Bailey B.A."/>
            <person name="Cohen S.P."/>
        </authorList>
    </citation>
    <scope>NUCLEOTIDE SEQUENCE [LARGE SCALE GENOMIC DNA]</scope>
    <source>
        <strain evidence="5 6">MS-2</strain>
    </source>
</reference>
<evidence type="ECO:0000256" key="3">
    <source>
        <dbReference type="ARBA" id="ARBA00022833"/>
    </source>
</evidence>
<evidence type="ECO:0000313" key="5">
    <source>
        <dbReference type="EMBL" id="KAL0057656.1"/>
    </source>
</evidence>
<evidence type="ECO:0000256" key="4">
    <source>
        <dbReference type="SAM" id="MobiDB-lite"/>
    </source>
</evidence>
<accession>A0ABR2Z7T3</accession>
<protein>
    <recommendedName>
        <fullName evidence="7">RING-type domain-containing protein</fullName>
    </recommendedName>
</protein>
<feature type="region of interest" description="Disordered" evidence="4">
    <location>
        <begin position="82"/>
        <end position="108"/>
    </location>
</feature>
<dbReference type="Proteomes" id="UP001437256">
    <property type="component" value="Unassembled WGS sequence"/>
</dbReference>
<proteinExistence type="predicted"/>
<evidence type="ECO:0008006" key="7">
    <source>
        <dbReference type="Google" id="ProtNLM"/>
    </source>
</evidence>
<keyword evidence="6" id="KW-1185">Reference proteome</keyword>
<dbReference type="EMBL" id="JBBXMP010000468">
    <property type="protein sequence ID" value="KAL0057656.1"/>
    <property type="molecule type" value="Genomic_DNA"/>
</dbReference>
<keyword evidence="1" id="KW-0479">Metal-binding</keyword>
<gene>
    <name evidence="5" type="ORF">AAF712_015697</name>
</gene>
<dbReference type="PROSITE" id="PS00518">
    <property type="entry name" value="ZF_RING_1"/>
    <property type="match status" value="1"/>
</dbReference>
<feature type="compositionally biased region" description="Low complexity" evidence="4">
    <location>
        <begin position="90"/>
        <end position="103"/>
    </location>
</feature>